<proteinExistence type="predicted"/>
<dbReference type="PANTHER" id="PTHR24148">
    <property type="entry name" value="ANKYRIN REPEAT DOMAIN-CONTAINING PROTEIN 39 HOMOLOG-RELATED"/>
    <property type="match status" value="1"/>
</dbReference>
<evidence type="ECO:0000256" key="1">
    <source>
        <dbReference type="SAM" id="MobiDB-lite"/>
    </source>
</evidence>
<evidence type="ECO:0000259" key="2">
    <source>
        <dbReference type="Pfam" id="PF06985"/>
    </source>
</evidence>
<evidence type="ECO:0000313" key="3">
    <source>
        <dbReference type="EMBL" id="ORY53698.1"/>
    </source>
</evidence>
<reference evidence="3 4" key="1">
    <citation type="submission" date="2016-07" db="EMBL/GenBank/DDBJ databases">
        <title>Pervasive Adenine N6-methylation of Active Genes in Fungi.</title>
        <authorList>
            <consortium name="DOE Joint Genome Institute"/>
            <person name="Mondo S.J."/>
            <person name="Dannebaum R.O."/>
            <person name="Kuo R.C."/>
            <person name="Labutti K."/>
            <person name="Haridas S."/>
            <person name="Kuo A."/>
            <person name="Salamov A."/>
            <person name="Ahrendt S.R."/>
            <person name="Lipzen A."/>
            <person name="Sullivan W."/>
            <person name="Andreopoulos W.B."/>
            <person name="Clum A."/>
            <person name="Lindquist E."/>
            <person name="Daum C."/>
            <person name="Ramamoorthy G.K."/>
            <person name="Gryganskyi A."/>
            <person name="Culley D."/>
            <person name="Magnuson J.K."/>
            <person name="James T.Y."/>
            <person name="O'Malley M.A."/>
            <person name="Stajich J.E."/>
            <person name="Spatafora J.W."/>
            <person name="Visel A."/>
            <person name="Grigoriev I.V."/>
        </authorList>
    </citation>
    <scope>NUCLEOTIDE SEQUENCE [LARGE SCALE GENOMIC DNA]</scope>
    <source>
        <strain evidence="3 4">JEL800</strain>
    </source>
</reference>
<dbReference type="Proteomes" id="UP000193642">
    <property type="component" value="Unassembled WGS sequence"/>
</dbReference>
<organism evidence="3 4">
    <name type="scientific">Rhizoclosmatium globosum</name>
    <dbReference type="NCBI Taxonomy" id="329046"/>
    <lineage>
        <taxon>Eukaryota</taxon>
        <taxon>Fungi</taxon>
        <taxon>Fungi incertae sedis</taxon>
        <taxon>Chytridiomycota</taxon>
        <taxon>Chytridiomycota incertae sedis</taxon>
        <taxon>Chytridiomycetes</taxon>
        <taxon>Chytridiales</taxon>
        <taxon>Chytriomycetaceae</taxon>
        <taxon>Rhizoclosmatium</taxon>
    </lineage>
</organism>
<dbReference type="OrthoDB" id="2144200at2759"/>
<name>A0A1Y2D326_9FUNG</name>
<dbReference type="InterPro" id="IPR010730">
    <property type="entry name" value="HET"/>
</dbReference>
<dbReference type="InterPro" id="IPR052895">
    <property type="entry name" value="HetReg/Transcr_Mod"/>
</dbReference>
<feature type="compositionally biased region" description="Low complexity" evidence="1">
    <location>
        <begin position="12"/>
        <end position="24"/>
    </location>
</feature>
<protein>
    <recommendedName>
        <fullName evidence="2">Heterokaryon incompatibility domain-containing protein</fullName>
    </recommendedName>
</protein>
<comment type="caution">
    <text evidence="3">The sequence shown here is derived from an EMBL/GenBank/DDBJ whole genome shotgun (WGS) entry which is preliminary data.</text>
</comment>
<feature type="domain" description="Heterokaryon incompatibility" evidence="2">
    <location>
        <begin position="122"/>
        <end position="274"/>
    </location>
</feature>
<sequence length="665" mass="73476">MWHLFRRDRSSRGSASSVVSSSNANIQPHSWPAATFQHGVQETISILNSPRGQTICVSEGDCPSCSSPRLINVSSATPLKSPTKPVTSRSGLLPVRLFDVERFQVVQTAHLCSRCKETALNYSCISHVWGKTTPLPAPLIPGATWPIPVSNSLTKLSTLIYSAIHVHSAKYIWIDVLCIDQGASTNHEVALMRFYYSNALGCVVLLEDVPEVAMTWLKESRSVERVELADRHLSTMSFKFDDLILAPTEAAEIVKHMSAVLENAWFHRLWTFQEFCLPGTVEFVNCGSGETLDLDRVMAYSRLLNPRRLALKDTDGKVAKCVKKLTELRALNDIKNTKGKMTVAELLSMTIERRCFYLHDRIYGMLGMLEYGAAIPAESLNLHMATGLDLGAVTTRLYHRATYNLLKASVQNGDASLLWFSGKSLLGFLPDLQEQQAKVTDFAQLPLTNVSKGLSVTDDGMLATESFLAYQQNDSILLTPKIRDSSLSLLIAVYKATKQLGLPESEALHASGVPLTASAEDLQKCLTALSALSEHDVTDSKDLEAVYRKLGWFPFLDMCKIKLTSMLGTDTTLVASVSTGVDNGSEIAIIYRVNCEGSDKLSFWDISQVDFMERSLVLVGKEMEGSGEEFRVERVGVVLPRELTQKWDTTKPQSIRIGRGGLEDL</sequence>
<gene>
    <name evidence="3" type="ORF">BCR33DRAFT_711052</name>
</gene>
<dbReference type="STRING" id="329046.A0A1Y2D326"/>
<evidence type="ECO:0000313" key="4">
    <source>
        <dbReference type="Proteomes" id="UP000193642"/>
    </source>
</evidence>
<feature type="compositionally biased region" description="Basic and acidic residues" evidence="1">
    <location>
        <begin position="1"/>
        <end position="11"/>
    </location>
</feature>
<dbReference type="Pfam" id="PF06985">
    <property type="entry name" value="HET"/>
    <property type="match status" value="1"/>
</dbReference>
<accession>A0A1Y2D326</accession>
<dbReference type="EMBL" id="MCGO01000001">
    <property type="protein sequence ID" value="ORY53698.1"/>
    <property type="molecule type" value="Genomic_DNA"/>
</dbReference>
<dbReference type="PANTHER" id="PTHR24148:SF64">
    <property type="entry name" value="HETEROKARYON INCOMPATIBILITY DOMAIN-CONTAINING PROTEIN"/>
    <property type="match status" value="1"/>
</dbReference>
<dbReference type="AlphaFoldDB" id="A0A1Y2D326"/>
<feature type="region of interest" description="Disordered" evidence="1">
    <location>
        <begin position="1"/>
        <end position="24"/>
    </location>
</feature>
<keyword evidence="4" id="KW-1185">Reference proteome</keyword>